<comment type="subunit">
    <text evidence="5">Binds ribosomal protein uS19.</text>
</comment>
<evidence type="ECO:0000313" key="8">
    <source>
        <dbReference type="EMBL" id="MBE6832790.1"/>
    </source>
</evidence>
<dbReference type="InterPro" id="IPR011961">
    <property type="entry name" value="RimM"/>
</dbReference>
<comment type="similarity">
    <text evidence="5">Belongs to the RimM family.</text>
</comment>
<dbReference type="NCBIfam" id="TIGR02273">
    <property type="entry name" value="16S_RimM"/>
    <property type="match status" value="1"/>
</dbReference>
<name>A0A928KQM7_9FIRM</name>
<dbReference type="PANTHER" id="PTHR33692:SF1">
    <property type="entry name" value="RIBOSOME MATURATION FACTOR RIMM"/>
    <property type="match status" value="1"/>
</dbReference>
<gene>
    <name evidence="5 8" type="primary">rimM</name>
    <name evidence="8" type="ORF">E7512_04290</name>
</gene>
<dbReference type="Gene3D" id="2.30.30.240">
    <property type="entry name" value="PRC-barrel domain"/>
    <property type="match status" value="1"/>
</dbReference>
<evidence type="ECO:0000256" key="1">
    <source>
        <dbReference type="ARBA" id="ARBA00022490"/>
    </source>
</evidence>
<dbReference type="RefSeq" id="WP_020073442.1">
    <property type="nucleotide sequence ID" value="NZ_JBKWRC010000001.1"/>
</dbReference>
<dbReference type="InterPro" id="IPR036976">
    <property type="entry name" value="RimM_N_sf"/>
</dbReference>
<dbReference type="Proteomes" id="UP000754750">
    <property type="component" value="Unassembled WGS sequence"/>
</dbReference>
<dbReference type="GO" id="GO:0042274">
    <property type="term" value="P:ribosomal small subunit biogenesis"/>
    <property type="evidence" value="ECO:0007669"/>
    <property type="project" value="UniProtKB-UniRule"/>
</dbReference>
<comment type="domain">
    <text evidence="5">The PRC barrel domain binds ribosomal protein uS19.</text>
</comment>
<dbReference type="AlphaFoldDB" id="A0A928KQM7"/>
<organism evidence="8 9">
    <name type="scientific">Faecalispora sporosphaeroides</name>
    <dbReference type="NCBI Taxonomy" id="1549"/>
    <lineage>
        <taxon>Bacteria</taxon>
        <taxon>Bacillati</taxon>
        <taxon>Bacillota</taxon>
        <taxon>Clostridia</taxon>
        <taxon>Eubacteriales</taxon>
        <taxon>Oscillospiraceae</taxon>
        <taxon>Faecalispora</taxon>
    </lineage>
</organism>
<feature type="domain" description="PRC-barrel" evidence="7">
    <location>
        <begin position="98"/>
        <end position="166"/>
    </location>
</feature>
<dbReference type="InterPro" id="IPR009000">
    <property type="entry name" value="Transl_B-barrel_sf"/>
</dbReference>
<accession>A0A928KQM7</accession>
<dbReference type="EMBL" id="SVNY01000002">
    <property type="protein sequence ID" value="MBE6832790.1"/>
    <property type="molecule type" value="Genomic_DNA"/>
</dbReference>
<evidence type="ECO:0000256" key="3">
    <source>
        <dbReference type="ARBA" id="ARBA00022552"/>
    </source>
</evidence>
<dbReference type="PANTHER" id="PTHR33692">
    <property type="entry name" value="RIBOSOME MATURATION FACTOR RIMM"/>
    <property type="match status" value="1"/>
</dbReference>
<comment type="function">
    <text evidence="5">An accessory protein needed during the final step in the assembly of 30S ribosomal subunit, possibly for assembly of the head region. Essential for efficient processing of 16S rRNA. May be needed both before and after RbfA during the maturation of 16S rRNA. It has affinity for free ribosomal 30S subunits but not for 70S ribosomes.</text>
</comment>
<evidence type="ECO:0000313" key="9">
    <source>
        <dbReference type="Proteomes" id="UP000754750"/>
    </source>
</evidence>
<dbReference type="InterPro" id="IPR011033">
    <property type="entry name" value="PRC_barrel-like_sf"/>
</dbReference>
<sequence length="172" mass="19030">MLQQYLEAGRIVGTHGVKGELRIEPWCDSAEFLSQFRTLYWNPDGTSAVKVLSGRVHKRLLLATLEGVTSATQGDTLRGRVLYLSRADVRLPKGTWFVQDLLGLIVLDVDTGKEYGKLTDVLKTGANDVYEVTSPEGKTYLVPSVPQVVLERDPEGGVVKIRPIKGIFDDED</sequence>
<proteinExistence type="inferred from homology"/>
<dbReference type="InterPro" id="IPR027275">
    <property type="entry name" value="PRC-brl_dom"/>
</dbReference>
<protein>
    <recommendedName>
        <fullName evidence="5">Ribosome maturation factor RimM</fullName>
    </recommendedName>
</protein>
<dbReference type="HAMAP" id="MF_00014">
    <property type="entry name" value="Ribosome_mat_RimM"/>
    <property type="match status" value="1"/>
</dbReference>
<dbReference type="SUPFAM" id="SSF50447">
    <property type="entry name" value="Translation proteins"/>
    <property type="match status" value="1"/>
</dbReference>
<dbReference type="Pfam" id="PF05239">
    <property type="entry name" value="PRC"/>
    <property type="match status" value="1"/>
</dbReference>
<dbReference type="GO" id="GO:0005840">
    <property type="term" value="C:ribosome"/>
    <property type="evidence" value="ECO:0007669"/>
    <property type="project" value="InterPro"/>
</dbReference>
<evidence type="ECO:0000256" key="2">
    <source>
        <dbReference type="ARBA" id="ARBA00022517"/>
    </source>
</evidence>
<dbReference type="GO" id="GO:0043022">
    <property type="term" value="F:ribosome binding"/>
    <property type="evidence" value="ECO:0007669"/>
    <property type="project" value="InterPro"/>
</dbReference>
<keyword evidence="1 5" id="KW-0963">Cytoplasm</keyword>
<reference evidence="8" key="1">
    <citation type="submission" date="2019-04" db="EMBL/GenBank/DDBJ databases">
        <title>Evolution of Biomass-Degrading Anaerobic Consortia Revealed by Metagenomics.</title>
        <authorList>
            <person name="Peng X."/>
        </authorList>
    </citation>
    <scope>NUCLEOTIDE SEQUENCE</scope>
    <source>
        <strain evidence="8">SIG551</strain>
    </source>
</reference>
<dbReference type="InterPro" id="IPR002676">
    <property type="entry name" value="RimM_N"/>
</dbReference>
<evidence type="ECO:0000256" key="5">
    <source>
        <dbReference type="HAMAP-Rule" id="MF_00014"/>
    </source>
</evidence>
<evidence type="ECO:0000259" key="7">
    <source>
        <dbReference type="Pfam" id="PF05239"/>
    </source>
</evidence>
<evidence type="ECO:0000259" key="6">
    <source>
        <dbReference type="Pfam" id="PF01782"/>
    </source>
</evidence>
<dbReference type="Pfam" id="PF01782">
    <property type="entry name" value="RimM"/>
    <property type="match status" value="1"/>
</dbReference>
<feature type="domain" description="RimM N-terminal" evidence="6">
    <location>
        <begin position="8"/>
        <end position="87"/>
    </location>
</feature>
<keyword evidence="4 5" id="KW-0143">Chaperone</keyword>
<dbReference type="GO" id="GO:0006364">
    <property type="term" value="P:rRNA processing"/>
    <property type="evidence" value="ECO:0007669"/>
    <property type="project" value="UniProtKB-UniRule"/>
</dbReference>
<dbReference type="GO" id="GO:0005737">
    <property type="term" value="C:cytoplasm"/>
    <property type="evidence" value="ECO:0007669"/>
    <property type="project" value="UniProtKB-SubCell"/>
</dbReference>
<keyword evidence="3 5" id="KW-0698">rRNA processing</keyword>
<keyword evidence="2 5" id="KW-0690">Ribosome biogenesis</keyword>
<comment type="caution">
    <text evidence="8">The sequence shown here is derived from an EMBL/GenBank/DDBJ whole genome shotgun (WGS) entry which is preliminary data.</text>
</comment>
<dbReference type="Gene3D" id="2.40.30.60">
    <property type="entry name" value="RimM"/>
    <property type="match status" value="1"/>
</dbReference>
<comment type="subcellular location">
    <subcellularLocation>
        <location evidence="5">Cytoplasm</location>
    </subcellularLocation>
</comment>
<evidence type="ECO:0000256" key="4">
    <source>
        <dbReference type="ARBA" id="ARBA00023186"/>
    </source>
</evidence>
<dbReference type="SUPFAM" id="SSF50346">
    <property type="entry name" value="PRC-barrel domain"/>
    <property type="match status" value="1"/>
</dbReference>